<dbReference type="InterPro" id="IPR029058">
    <property type="entry name" value="AB_hydrolase_fold"/>
</dbReference>
<evidence type="ECO:0000313" key="4">
    <source>
        <dbReference type="Proteomes" id="UP000192760"/>
    </source>
</evidence>
<keyword evidence="1 3" id="KW-0378">Hydrolase</keyword>
<dbReference type="PANTHER" id="PTHR48081:SF8">
    <property type="entry name" value="ALPHA_BETA HYDROLASE FOLD-3 DOMAIN-CONTAINING PROTEIN-RELATED"/>
    <property type="match status" value="1"/>
</dbReference>
<dbReference type="Proteomes" id="UP000192760">
    <property type="component" value="Unassembled WGS sequence"/>
</dbReference>
<dbReference type="GO" id="GO:0016787">
    <property type="term" value="F:hydrolase activity"/>
    <property type="evidence" value="ECO:0007669"/>
    <property type="project" value="UniProtKB-KW"/>
</dbReference>
<protein>
    <submittedName>
        <fullName evidence="3">Alpha/beta hydrolase</fullName>
    </submittedName>
</protein>
<comment type="caution">
    <text evidence="3">The sequence shown here is derived from an EMBL/GenBank/DDBJ whole genome shotgun (WGS) entry which is preliminary data.</text>
</comment>
<dbReference type="STRING" id="560555.BST30_10020"/>
<organism evidence="3 4">
    <name type="scientific">Mycobacterium mantenii</name>
    <dbReference type="NCBI Taxonomy" id="560555"/>
    <lineage>
        <taxon>Bacteria</taxon>
        <taxon>Bacillati</taxon>
        <taxon>Actinomycetota</taxon>
        <taxon>Actinomycetes</taxon>
        <taxon>Mycobacteriales</taxon>
        <taxon>Mycobacteriaceae</taxon>
        <taxon>Mycobacterium</taxon>
        <taxon>Mycobacterium avium complex (MAC)</taxon>
    </lineage>
</organism>
<dbReference type="SUPFAM" id="SSF53474">
    <property type="entry name" value="alpha/beta-Hydrolases"/>
    <property type="match status" value="1"/>
</dbReference>
<feature type="domain" description="Alpha/beta hydrolase fold-3" evidence="2">
    <location>
        <begin position="87"/>
        <end position="295"/>
    </location>
</feature>
<sequence length="319" mass="34253">MALRIDLEVAAALSALAPPGPTEPPPPGDVATRRAKARRMFDQAASFLPSVEGVEVRRFAIRTHDGSTLPVSWYRRAGSHQPGSAALYLHGGGMILGLDELGLLYDAAVRHYVSVSGVPMLMVDYRVAPEHPHPVPVEDCYAALLWLAARSAELQIDPARLAVMGDSAGGGLAAAVCLLARDRDGPPIALQLLAYPMLDDRTLTPDSELAQLLTWTHNDNVTGWAALLGESVGRDDVAPYAAPARATDLSGLPPAYLDVGDLDIFRDEDIAYARRLTTAGVPTELHVHPGCPHAFEWLAPHAGVSQRVIADRIRRLRSL</sequence>
<name>A0A1X0FYB5_MYCNT</name>
<accession>A0A1X0FYB5</accession>
<dbReference type="AlphaFoldDB" id="A0A1X0FYB5"/>
<evidence type="ECO:0000256" key="1">
    <source>
        <dbReference type="ARBA" id="ARBA00022801"/>
    </source>
</evidence>
<reference evidence="3 4" key="1">
    <citation type="submission" date="2017-02" db="EMBL/GenBank/DDBJ databases">
        <title>The new phylogeny of genus Mycobacterium.</title>
        <authorList>
            <person name="Tortoli E."/>
            <person name="Trovato A."/>
            <person name="Cirillo D.M."/>
        </authorList>
    </citation>
    <scope>NUCLEOTIDE SEQUENCE [LARGE SCALE GENOMIC DNA]</scope>
    <source>
        <strain evidence="3 4">DSM 45255</strain>
    </source>
</reference>
<evidence type="ECO:0000313" key="3">
    <source>
        <dbReference type="EMBL" id="ORB06737.1"/>
    </source>
</evidence>
<dbReference type="PANTHER" id="PTHR48081">
    <property type="entry name" value="AB HYDROLASE SUPERFAMILY PROTEIN C4A8.06C"/>
    <property type="match status" value="1"/>
</dbReference>
<dbReference type="EMBL" id="MVHW01000008">
    <property type="protein sequence ID" value="ORB06737.1"/>
    <property type="molecule type" value="Genomic_DNA"/>
</dbReference>
<proteinExistence type="predicted"/>
<dbReference type="Pfam" id="PF07859">
    <property type="entry name" value="Abhydrolase_3"/>
    <property type="match status" value="1"/>
</dbReference>
<evidence type="ECO:0000259" key="2">
    <source>
        <dbReference type="Pfam" id="PF07859"/>
    </source>
</evidence>
<dbReference type="InterPro" id="IPR013094">
    <property type="entry name" value="AB_hydrolase_3"/>
</dbReference>
<dbReference type="InterPro" id="IPR050300">
    <property type="entry name" value="GDXG_lipolytic_enzyme"/>
</dbReference>
<dbReference type="Gene3D" id="3.40.50.1820">
    <property type="entry name" value="alpha/beta hydrolase"/>
    <property type="match status" value="1"/>
</dbReference>
<gene>
    <name evidence="3" type="ORF">BST30_10020</name>
</gene>